<comment type="caution">
    <text evidence="3">The sequence shown here is derived from an EMBL/GenBank/DDBJ whole genome shotgun (WGS) entry which is preliminary data.</text>
</comment>
<dbReference type="SUPFAM" id="SSF160920">
    <property type="entry name" value="PSTPO5379-like"/>
    <property type="match status" value="1"/>
</dbReference>
<dbReference type="AlphaFoldDB" id="A0A553JH33"/>
<proteinExistence type="inferred from homology"/>
<dbReference type="EMBL" id="VKGK01000044">
    <property type="protein sequence ID" value="TRY11755.1"/>
    <property type="molecule type" value="Genomic_DNA"/>
</dbReference>
<dbReference type="PANTHER" id="PTHR32022:SF10">
    <property type="entry name" value="D-GLUTAMATE CYCLASE, MITOCHONDRIAL"/>
    <property type="match status" value="1"/>
</dbReference>
<protein>
    <submittedName>
        <fullName evidence="3">Putative hydro-lyase</fullName>
    </submittedName>
</protein>
<dbReference type="FunFam" id="3.30.2040.10:FF:000001">
    <property type="entry name" value="D-glutamate cyclase, mitochondrial"/>
    <property type="match status" value="1"/>
</dbReference>
<dbReference type="InterPro" id="IPR009906">
    <property type="entry name" value="D-Glu_cyclase"/>
</dbReference>
<accession>A0A553JH33</accession>
<reference evidence="4" key="1">
    <citation type="submission" date="2019-07" db="EMBL/GenBank/DDBJ databases">
        <title>Shewanella sp. YLB-08 draft genomic sequence.</title>
        <authorList>
            <person name="Yu L."/>
        </authorList>
    </citation>
    <scope>NUCLEOTIDE SEQUENCE [LARGE SCALE GENOMIC DNA]</scope>
    <source>
        <strain evidence="4">JCM 20706</strain>
    </source>
</reference>
<keyword evidence="2 3" id="KW-0456">Lyase</keyword>
<evidence type="ECO:0000256" key="1">
    <source>
        <dbReference type="ARBA" id="ARBA00007896"/>
    </source>
</evidence>
<organism evidence="3 4">
    <name type="scientific">Shewanella hanedai</name>
    <name type="common">Alteromonas hanedai</name>
    <dbReference type="NCBI Taxonomy" id="25"/>
    <lineage>
        <taxon>Bacteria</taxon>
        <taxon>Pseudomonadati</taxon>
        <taxon>Pseudomonadota</taxon>
        <taxon>Gammaproteobacteria</taxon>
        <taxon>Alteromonadales</taxon>
        <taxon>Shewanellaceae</taxon>
        <taxon>Shewanella</taxon>
    </lineage>
</organism>
<dbReference type="GO" id="GO:0016829">
    <property type="term" value="F:lyase activity"/>
    <property type="evidence" value="ECO:0007669"/>
    <property type="project" value="UniProtKB-KW"/>
</dbReference>
<dbReference type="InterPro" id="IPR016938">
    <property type="entry name" value="UPF0317"/>
</dbReference>
<evidence type="ECO:0000313" key="3">
    <source>
        <dbReference type="EMBL" id="TRY11755.1"/>
    </source>
</evidence>
<dbReference type="PANTHER" id="PTHR32022">
    <property type="entry name" value="D-GLUTAMATE CYCLASE, MITOCHONDRIAL"/>
    <property type="match status" value="1"/>
</dbReference>
<keyword evidence="4" id="KW-1185">Reference proteome</keyword>
<dbReference type="Pfam" id="PF07286">
    <property type="entry name" value="D-Glu_cyclase"/>
    <property type="match status" value="1"/>
</dbReference>
<dbReference type="PIRSF" id="PIRSF029755">
    <property type="entry name" value="UCP029755"/>
    <property type="match status" value="1"/>
</dbReference>
<dbReference type="Proteomes" id="UP000318126">
    <property type="component" value="Unassembled WGS sequence"/>
</dbReference>
<dbReference type="Gene3D" id="3.30.2040.10">
    <property type="entry name" value="PSTPO5379-like domain"/>
    <property type="match status" value="1"/>
</dbReference>
<sequence length="269" mass="29715">MQKPVNNNFKESLLHTVDSLRKSIRSGEMDDSTSGLVPGLVQVNIVILPKIWVHDFLLFCQKNPIACPLIDVFDAGQFLLKSLGKDIDVRTDIPEYCVFVNGVKTEVKKDISDLWQDDFVVFALGCSFSFEYALQQAGLSIANLESNRNVSMYETNVPTNSVGVFQGNVVVSMRPFTPAQAIKAIQITSQFPLAHGAPIHIGKPEMIGIHSLSNPSFGDAVEINEEHIPVFWGCGVTPQVVINNAKIPMFITHAPGKMLITDKLYSELR</sequence>
<dbReference type="OrthoDB" id="149585at2"/>
<gene>
    <name evidence="3" type="ORF">FN961_23160</name>
</gene>
<evidence type="ECO:0000313" key="4">
    <source>
        <dbReference type="Proteomes" id="UP000318126"/>
    </source>
</evidence>
<name>A0A553JH33_SHEHA</name>
<dbReference type="Gene3D" id="3.40.1640.10">
    <property type="entry name" value="PSTPO5379-like"/>
    <property type="match status" value="1"/>
</dbReference>
<dbReference type="NCBIfam" id="NF003969">
    <property type="entry name" value="PRK05463.1"/>
    <property type="match status" value="1"/>
</dbReference>
<comment type="similarity">
    <text evidence="1">Belongs to the D-glutamate cyclase family.</text>
</comment>
<dbReference type="RefSeq" id="WP_144042519.1">
    <property type="nucleotide sequence ID" value="NZ_BMPL01000050.1"/>
</dbReference>
<evidence type="ECO:0000256" key="2">
    <source>
        <dbReference type="ARBA" id="ARBA00023239"/>
    </source>
</evidence>
<dbReference type="InterPro" id="IPR038021">
    <property type="entry name" value="Putative_hydro-lyase"/>
</dbReference>